<dbReference type="PANTHER" id="PTHR31286:SF99">
    <property type="entry name" value="DUF4283 DOMAIN-CONTAINING PROTEIN"/>
    <property type="match status" value="1"/>
</dbReference>
<feature type="domain" description="CCHC-type" evidence="3">
    <location>
        <begin position="287"/>
        <end position="300"/>
    </location>
</feature>
<keyword evidence="1" id="KW-0862">Zinc</keyword>
<dbReference type="PROSITE" id="PS50158">
    <property type="entry name" value="ZF_CCHC"/>
    <property type="match status" value="1"/>
</dbReference>
<gene>
    <name evidence="4" type="ORF">G2W53_015399</name>
</gene>
<evidence type="ECO:0000313" key="4">
    <source>
        <dbReference type="EMBL" id="KAF7833066.1"/>
    </source>
</evidence>
<dbReference type="InterPro" id="IPR040256">
    <property type="entry name" value="At4g02000-like"/>
</dbReference>
<dbReference type="Pfam" id="PF14111">
    <property type="entry name" value="DUF4283"/>
    <property type="match status" value="1"/>
</dbReference>
<name>A0A835C4N8_9FABA</name>
<reference evidence="4" key="1">
    <citation type="submission" date="2020-09" db="EMBL/GenBank/DDBJ databases">
        <title>Genome-Enabled Discovery of Anthraquinone Biosynthesis in Senna tora.</title>
        <authorList>
            <person name="Kang S.-H."/>
            <person name="Pandey R.P."/>
            <person name="Lee C.-M."/>
            <person name="Sim J.-S."/>
            <person name="Jeong J.-T."/>
            <person name="Choi B.-S."/>
            <person name="Jung M."/>
            <person name="Ginzburg D."/>
            <person name="Zhao K."/>
            <person name="Won S.Y."/>
            <person name="Oh T.-J."/>
            <person name="Yu Y."/>
            <person name="Kim N.-H."/>
            <person name="Lee O.R."/>
            <person name="Lee T.-H."/>
            <person name="Bashyal P."/>
            <person name="Kim T.-S."/>
            <person name="Lee W.-H."/>
            <person name="Kawkins C."/>
            <person name="Kim C.-K."/>
            <person name="Kim J.S."/>
            <person name="Ahn B.O."/>
            <person name="Rhee S.Y."/>
            <person name="Sohng J.K."/>
        </authorList>
    </citation>
    <scope>NUCLEOTIDE SEQUENCE</scope>
    <source>
        <tissue evidence="4">Leaf</tissue>
    </source>
</reference>
<evidence type="ECO:0000313" key="5">
    <source>
        <dbReference type="Proteomes" id="UP000634136"/>
    </source>
</evidence>
<dbReference type="Proteomes" id="UP000634136">
    <property type="component" value="Unassembled WGS sequence"/>
</dbReference>
<protein>
    <recommendedName>
        <fullName evidence="3">CCHC-type domain-containing protein</fullName>
    </recommendedName>
</protein>
<sequence length="619" mass="68680">MEVNGGLSTEEKDQMERSSKKVKMHGGSNDGSEMTSAMEVPDAQTEPNGQVSMGLVSFRDKLTGNVPEQDSVMSVSESEDDVESLSDSEESSEGEDDSSFDPCPKLKFSQEELDEWCRPWKMTLIVHLMGRSVGVTFMKNRLEKLWKRDGELTIIDLELGFYAVSFTHQSDFLYAYQEGPWMVADHYLVVQRWRPNFCPKDANEVTRIAAWVRIPSLPLEFYNVRRLNRIGGLIGKTLKVDPTTSLTSRGKFARICVEINLKKQLVPWVEVTGRSYAVEYEGLHMVCFHCGRYGHTKDGCLLNKKAEGKEKQQVDLNSVPNEMEQEIGGGDGLAPVPEQGVAREEGVDRNEAIKGKVGIFGPWMMVTRAKRGKNQVSRRNGFNYGGAKVKTGGTEGKRGINSLKSRFDVLSDEVNQIEEIKGLDNKEVFIQGWSTDPSESNISRNINGKEVVVDKAYWKPDGPQKNCLTHEQAQLEESSRFGGREEGGVRFWDWKGGWGHGGWGLGAEREEQRRESVLVKGGWHGGLGVSKQGVDKALYPITNQQNLGPKQQIGVKGSKISTPNFGKPPDGKSRPRPSSHGVASGTVSDRGRVLTAANGTTFTRKDDQVFTVVEHGAAM</sequence>
<feature type="compositionally biased region" description="Acidic residues" evidence="2">
    <location>
        <begin position="77"/>
        <end position="99"/>
    </location>
</feature>
<proteinExistence type="predicted"/>
<comment type="caution">
    <text evidence="4">The sequence shown here is derived from an EMBL/GenBank/DDBJ whole genome shotgun (WGS) entry which is preliminary data.</text>
</comment>
<dbReference type="EMBL" id="JAAIUW010000005">
    <property type="protein sequence ID" value="KAF7833066.1"/>
    <property type="molecule type" value="Genomic_DNA"/>
</dbReference>
<feature type="region of interest" description="Disordered" evidence="2">
    <location>
        <begin position="548"/>
        <end position="590"/>
    </location>
</feature>
<dbReference type="InterPro" id="IPR001878">
    <property type="entry name" value="Znf_CCHC"/>
</dbReference>
<evidence type="ECO:0000256" key="2">
    <source>
        <dbReference type="SAM" id="MobiDB-lite"/>
    </source>
</evidence>
<dbReference type="OrthoDB" id="1001863at2759"/>
<keyword evidence="1" id="KW-0479">Metal-binding</keyword>
<feature type="region of interest" description="Disordered" evidence="2">
    <location>
        <begin position="1"/>
        <end position="104"/>
    </location>
</feature>
<keyword evidence="1" id="KW-0863">Zinc-finger</keyword>
<feature type="compositionally biased region" description="Basic and acidic residues" evidence="2">
    <location>
        <begin position="9"/>
        <end position="19"/>
    </location>
</feature>
<dbReference type="GO" id="GO:0008270">
    <property type="term" value="F:zinc ion binding"/>
    <property type="evidence" value="ECO:0007669"/>
    <property type="project" value="UniProtKB-KW"/>
</dbReference>
<dbReference type="InterPro" id="IPR025558">
    <property type="entry name" value="DUF4283"/>
</dbReference>
<accession>A0A835C4N8</accession>
<dbReference type="AlphaFoldDB" id="A0A835C4N8"/>
<dbReference type="GO" id="GO:0003676">
    <property type="term" value="F:nucleic acid binding"/>
    <property type="evidence" value="ECO:0007669"/>
    <property type="project" value="InterPro"/>
</dbReference>
<keyword evidence="5" id="KW-1185">Reference proteome</keyword>
<organism evidence="4 5">
    <name type="scientific">Senna tora</name>
    <dbReference type="NCBI Taxonomy" id="362788"/>
    <lineage>
        <taxon>Eukaryota</taxon>
        <taxon>Viridiplantae</taxon>
        <taxon>Streptophyta</taxon>
        <taxon>Embryophyta</taxon>
        <taxon>Tracheophyta</taxon>
        <taxon>Spermatophyta</taxon>
        <taxon>Magnoliopsida</taxon>
        <taxon>eudicotyledons</taxon>
        <taxon>Gunneridae</taxon>
        <taxon>Pentapetalae</taxon>
        <taxon>rosids</taxon>
        <taxon>fabids</taxon>
        <taxon>Fabales</taxon>
        <taxon>Fabaceae</taxon>
        <taxon>Caesalpinioideae</taxon>
        <taxon>Cassia clade</taxon>
        <taxon>Senna</taxon>
    </lineage>
</organism>
<feature type="region of interest" description="Disordered" evidence="2">
    <location>
        <begin position="377"/>
        <end position="397"/>
    </location>
</feature>
<dbReference type="PANTHER" id="PTHR31286">
    <property type="entry name" value="GLYCINE-RICH CELL WALL STRUCTURAL PROTEIN 1.8-LIKE"/>
    <property type="match status" value="1"/>
</dbReference>
<evidence type="ECO:0000259" key="3">
    <source>
        <dbReference type="PROSITE" id="PS50158"/>
    </source>
</evidence>
<evidence type="ECO:0000256" key="1">
    <source>
        <dbReference type="PROSITE-ProRule" id="PRU00047"/>
    </source>
</evidence>